<dbReference type="AlphaFoldDB" id="A0A8S1M8K4"/>
<keyword evidence="4" id="KW-0689">Ribosomal protein</keyword>
<dbReference type="GO" id="GO:0003735">
    <property type="term" value="F:structural constituent of ribosome"/>
    <property type="evidence" value="ECO:0007669"/>
    <property type="project" value="InterPro"/>
</dbReference>
<organism evidence="8 9">
    <name type="scientific">Paramecium primaurelia</name>
    <dbReference type="NCBI Taxonomy" id="5886"/>
    <lineage>
        <taxon>Eukaryota</taxon>
        <taxon>Sar</taxon>
        <taxon>Alveolata</taxon>
        <taxon>Ciliophora</taxon>
        <taxon>Intramacronucleata</taxon>
        <taxon>Oligohymenophorea</taxon>
        <taxon>Peniculida</taxon>
        <taxon>Parameciidae</taxon>
        <taxon>Paramecium</taxon>
    </lineage>
</organism>
<dbReference type="GO" id="GO:0003723">
    <property type="term" value="F:RNA binding"/>
    <property type="evidence" value="ECO:0007669"/>
    <property type="project" value="InterPro"/>
</dbReference>
<dbReference type="InterPro" id="IPR003256">
    <property type="entry name" value="Ribosomal_uL24"/>
</dbReference>
<sequence length="193" mass="21615">MLKALSTFYLNRQTPIAQFAKQITFDKWNVIKGDKVVIVSGKDSGKTGTILRVYRKSNEVLVQGINQKFKRKSLLDDPSGSGIQQITRPIHLSKVALIDPEKGKPTKVQRGFLEDGTPVRVSKLSGAIIPKSLDPAKSPAHRHRNKVDGIKDTSPALALQVTYKGEDFSAIKAEFDQFIAEKERKEQLLWFDK</sequence>
<dbReference type="PANTHER" id="PTHR12903">
    <property type="entry name" value="MITOCHONDRIAL RIBOSOMAL PROTEIN L24"/>
    <property type="match status" value="1"/>
</dbReference>
<dbReference type="NCBIfam" id="TIGR01079">
    <property type="entry name" value="rplX_bact"/>
    <property type="match status" value="1"/>
</dbReference>
<evidence type="ECO:0000313" key="8">
    <source>
        <dbReference type="EMBL" id="CAD8074181.1"/>
    </source>
</evidence>
<comment type="caution">
    <text evidence="8">The sequence shown here is derived from an EMBL/GenBank/DDBJ whole genome shotgun (WGS) entry which is preliminary data.</text>
</comment>
<evidence type="ECO:0000256" key="1">
    <source>
        <dbReference type="ARBA" id="ARBA00004072"/>
    </source>
</evidence>
<feature type="domain" description="KOW" evidence="7">
    <location>
        <begin position="29"/>
        <end position="56"/>
    </location>
</feature>
<proteinExistence type="inferred from homology"/>
<evidence type="ECO:0000256" key="6">
    <source>
        <dbReference type="ARBA" id="ARBA00035282"/>
    </source>
</evidence>
<evidence type="ECO:0000259" key="7">
    <source>
        <dbReference type="SMART" id="SM00739"/>
    </source>
</evidence>
<dbReference type="InterPro" id="IPR005824">
    <property type="entry name" value="KOW"/>
</dbReference>
<evidence type="ECO:0000256" key="5">
    <source>
        <dbReference type="ARBA" id="ARBA00023274"/>
    </source>
</evidence>
<comment type="subunit">
    <text evidence="3">Part of the 50S ribosomal subunit.</text>
</comment>
<dbReference type="InterPro" id="IPR057264">
    <property type="entry name" value="Ribosomal_uL24_C"/>
</dbReference>
<dbReference type="Pfam" id="PF00467">
    <property type="entry name" value="KOW"/>
    <property type="match status" value="1"/>
</dbReference>
<dbReference type="SMART" id="SM00739">
    <property type="entry name" value="KOW"/>
    <property type="match status" value="1"/>
</dbReference>
<gene>
    <name evidence="8" type="ORF">PPRIM_AZ9-3.1.T0520119</name>
</gene>
<keyword evidence="9" id="KW-1185">Reference proteome</keyword>
<dbReference type="GO" id="GO:1990904">
    <property type="term" value="C:ribonucleoprotein complex"/>
    <property type="evidence" value="ECO:0007669"/>
    <property type="project" value="UniProtKB-KW"/>
</dbReference>
<keyword evidence="5" id="KW-0687">Ribonucleoprotein</keyword>
<evidence type="ECO:0000256" key="3">
    <source>
        <dbReference type="ARBA" id="ARBA00011838"/>
    </source>
</evidence>
<name>A0A8S1M8K4_PARPR</name>
<evidence type="ECO:0000256" key="4">
    <source>
        <dbReference type="ARBA" id="ARBA00022980"/>
    </source>
</evidence>
<dbReference type="GO" id="GO:0005840">
    <property type="term" value="C:ribosome"/>
    <property type="evidence" value="ECO:0007669"/>
    <property type="project" value="UniProtKB-KW"/>
</dbReference>
<comment type="function">
    <text evidence="1">One of two assembly initiator proteins, it binds directly to the 5'-end of the 23S rRNA, where it nucleates assembly of the 50S subunit.</text>
</comment>
<accession>A0A8S1M8K4</accession>
<comment type="similarity">
    <text evidence="2">Belongs to the universal ribosomal protein uL24 family.</text>
</comment>
<dbReference type="GO" id="GO:0006412">
    <property type="term" value="P:translation"/>
    <property type="evidence" value="ECO:0007669"/>
    <property type="project" value="InterPro"/>
</dbReference>
<dbReference type="EMBL" id="CAJJDM010000052">
    <property type="protein sequence ID" value="CAD8074181.1"/>
    <property type="molecule type" value="Genomic_DNA"/>
</dbReference>
<evidence type="ECO:0000313" key="9">
    <source>
        <dbReference type="Proteomes" id="UP000688137"/>
    </source>
</evidence>
<dbReference type="HAMAP" id="MF_01326_B">
    <property type="entry name" value="Ribosomal_uL24_B"/>
    <property type="match status" value="1"/>
</dbReference>
<dbReference type="Proteomes" id="UP000688137">
    <property type="component" value="Unassembled WGS sequence"/>
</dbReference>
<dbReference type="CDD" id="cd06089">
    <property type="entry name" value="KOW_RPL26"/>
    <property type="match status" value="1"/>
</dbReference>
<dbReference type="InterPro" id="IPR041988">
    <property type="entry name" value="Ribosomal_uL24_KOW"/>
</dbReference>
<dbReference type="Pfam" id="PF17136">
    <property type="entry name" value="ribosomal_L24"/>
    <property type="match status" value="1"/>
</dbReference>
<dbReference type="OMA" id="DFEWRFT"/>
<protein>
    <recommendedName>
        <fullName evidence="6">Large ribosomal subunit protein uL24c</fullName>
    </recommendedName>
</protein>
<reference evidence="8" key="1">
    <citation type="submission" date="2021-01" db="EMBL/GenBank/DDBJ databases">
        <authorList>
            <consortium name="Genoscope - CEA"/>
            <person name="William W."/>
        </authorList>
    </citation>
    <scope>NUCLEOTIDE SEQUENCE</scope>
</reference>
<evidence type="ECO:0000256" key="2">
    <source>
        <dbReference type="ARBA" id="ARBA00010618"/>
    </source>
</evidence>